<proteinExistence type="predicted"/>
<dbReference type="RefSeq" id="WP_089971279.1">
    <property type="nucleotide sequence ID" value="NZ_FOCQ01000015.1"/>
</dbReference>
<keyword evidence="1" id="KW-0812">Transmembrane</keyword>
<dbReference type="EMBL" id="FOCQ01000015">
    <property type="protein sequence ID" value="SEN58629.1"/>
    <property type="molecule type" value="Genomic_DNA"/>
</dbReference>
<evidence type="ECO:0000256" key="1">
    <source>
        <dbReference type="SAM" id="Phobius"/>
    </source>
</evidence>
<sequence length="67" mass="8163">MKKRIKQLLKWSHAHRKGASTMEFIVILPLFSFYVWLFGNWWLQARQLWIRKRHCGMPSKLPLHQGM</sequence>
<accession>A0A1H8HRE1</accession>
<keyword evidence="1" id="KW-1133">Transmembrane helix</keyword>
<evidence type="ECO:0000313" key="2">
    <source>
        <dbReference type="EMBL" id="SEN58629.1"/>
    </source>
</evidence>
<protein>
    <recommendedName>
        <fullName evidence="4">TadE-like protein</fullName>
    </recommendedName>
</protein>
<evidence type="ECO:0000313" key="3">
    <source>
        <dbReference type="Proteomes" id="UP000199695"/>
    </source>
</evidence>
<keyword evidence="3" id="KW-1185">Reference proteome</keyword>
<feature type="transmembrane region" description="Helical" evidence="1">
    <location>
        <begin position="21"/>
        <end position="43"/>
    </location>
</feature>
<dbReference type="AlphaFoldDB" id="A0A1H8HRE1"/>
<dbReference type="Proteomes" id="UP000199695">
    <property type="component" value="Unassembled WGS sequence"/>
</dbReference>
<name>A0A1H8HRE1_9BACL</name>
<reference evidence="2 3" key="1">
    <citation type="submission" date="2016-10" db="EMBL/GenBank/DDBJ databases">
        <authorList>
            <person name="de Groot N.N."/>
        </authorList>
    </citation>
    <scope>NUCLEOTIDE SEQUENCE [LARGE SCALE GENOMIC DNA]</scope>
    <source>
        <strain evidence="2 3">DSM 46701</strain>
    </source>
</reference>
<evidence type="ECO:0008006" key="4">
    <source>
        <dbReference type="Google" id="ProtNLM"/>
    </source>
</evidence>
<gene>
    <name evidence="2" type="ORF">SAMN05444955_1154</name>
</gene>
<organism evidence="2 3">
    <name type="scientific">Lihuaxuella thermophila</name>
    <dbReference type="NCBI Taxonomy" id="1173111"/>
    <lineage>
        <taxon>Bacteria</taxon>
        <taxon>Bacillati</taxon>
        <taxon>Bacillota</taxon>
        <taxon>Bacilli</taxon>
        <taxon>Bacillales</taxon>
        <taxon>Thermoactinomycetaceae</taxon>
        <taxon>Lihuaxuella</taxon>
    </lineage>
</organism>
<keyword evidence="1" id="KW-0472">Membrane</keyword>